<keyword evidence="4" id="KW-1185">Reference proteome</keyword>
<name>A0A9W4UII5_9PLEO</name>
<reference evidence="3" key="1">
    <citation type="submission" date="2023-01" db="EMBL/GenBank/DDBJ databases">
        <authorList>
            <person name="Van Ghelder C."/>
            <person name="Rancurel C."/>
        </authorList>
    </citation>
    <scope>NUCLEOTIDE SEQUENCE</scope>
    <source>
        <strain evidence="3">CNCM I-4278</strain>
    </source>
</reference>
<feature type="compositionally biased region" description="Basic and acidic residues" evidence="1">
    <location>
        <begin position="60"/>
        <end position="75"/>
    </location>
</feature>
<dbReference type="Proteomes" id="UP001152607">
    <property type="component" value="Unassembled WGS sequence"/>
</dbReference>
<gene>
    <name evidence="3" type="ORF">PDIGIT_LOCUS8407</name>
</gene>
<feature type="transmembrane region" description="Helical" evidence="2">
    <location>
        <begin position="16"/>
        <end position="36"/>
    </location>
</feature>
<evidence type="ECO:0000256" key="1">
    <source>
        <dbReference type="SAM" id="MobiDB-lite"/>
    </source>
</evidence>
<keyword evidence="2" id="KW-1133">Transmembrane helix</keyword>
<keyword evidence="2" id="KW-0472">Membrane</keyword>
<sequence>MNYANMIEEKNLKKTFIIATLCSTLVGTFTSSIGLWDRVQDKRRQGKRDLKQEEAIKKLQERADKAEKERDEFRRGGGQSPRRRYDDDEVGDSFERSGALIQRQFDEGYGRLGSRFARGDTLTENQLQRQIIALQQTVIQVLQDALANDRQLTRSDMAKLVSASDAARQGSIEALRDQQQRLALDYDHDAPPPPSSRYLALQDRRSSPSPPPHQLARAPKRSSTIILQDTEPDSSLFCSYSAQLQANPHHPLSTSFSPSGPRTCPSCLTSLDIAPSDFWAIGKTTPIPTIRPDEVVMETREFHLGQRFVIKCHTRDGEFACVLCSRFRERDAICRTVEALVNHVGRFHEVGELERERDLREVAVVKEVEGRRGSVVGSVAGLREREREFR</sequence>
<accession>A0A9W4UII5</accession>
<dbReference type="PANTHER" id="PTHR42354:SF1">
    <property type="entry name" value="C2H2-TYPE DOMAIN-CONTAINING PROTEIN"/>
    <property type="match status" value="1"/>
</dbReference>
<feature type="region of interest" description="Disordered" evidence="1">
    <location>
        <begin position="185"/>
        <end position="223"/>
    </location>
</feature>
<comment type="caution">
    <text evidence="3">The sequence shown here is derived from an EMBL/GenBank/DDBJ whole genome shotgun (WGS) entry which is preliminary data.</text>
</comment>
<dbReference type="AlphaFoldDB" id="A0A9W4UII5"/>
<dbReference type="PANTHER" id="PTHR42354">
    <property type="entry name" value="C2H2-TYPE DOMAIN-CONTAINING PROTEIN"/>
    <property type="match status" value="1"/>
</dbReference>
<dbReference type="OrthoDB" id="5309037at2759"/>
<evidence type="ECO:0000313" key="3">
    <source>
        <dbReference type="EMBL" id="CAI6335327.1"/>
    </source>
</evidence>
<keyword evidence="2" id="KW-0812">Transmembrane</keyword>
<proteinExistence type="predicted"/>
<dbReference type="EMBL" id="CAOQHR010000005">
    <property type="protein sequence ID" value="CAI6335327.1"/>
    <property type="molecule type" value="Genomic_DNA"/>
</dbReference>
<feature type="region of interest" description="Disordered" evidence="1">
    <location>
        <begin position="60"/>
        <end position="91"/>
    </location>
</feature>
<evidence type="ECO:0000313" key="4">
    <source>
        <dbReference type="Proteomes" id="UP001152607"/>
    </source>
</evidence>
<organism evidence="3 4">
    <name type="scientific">Periconia digitata</name>
    <dbReference type="NCBI Taxonomy" id="1303443"/>
    <lineage>
        <taxon>Eukaryota</taxon>
        <taxon>Fungi</taxon>
        <taxon>Dikarya</taxon>
        <taxon>Ascomycota</taxon>
        <taxon>Pezizomycotina</taxon>
        <taxon>Dothideomycetes</taxon>
        <taxon>Pleosporomycetidae</taxon>
        <taxon>Pleosporales</taxon>
        <taxon>Massarineae</taxon>
        <taxon>Periconiaceae</taxon>
        <taxon>Periconia</taxon>
    </lineage>
</organism>
<protein>
    <submittedName>
        <fullName evidence="3">Uncharacterized protein</fullName>
    </submittedName>
</protein>
<evidence type="ECO:0000256" key="2">
    <source>
        <dbReference type="SAM" id="Phobius"/>
    </source>
</evidence>